<evidence type="ECO:0000256" key="7">
    <source>
        <dbReference type="SAM" id="Phobius"/>
    </source>
</evidence>
<evidence type="ECO:0000256" key="6">
    <source>
        <dbReference type="ARBA" id="ARBA00023180"/>
    </source>
</evidence>
<evidence type="ECO:0000313" key="9">
    <source>
        <dbReference type="Proteomes" id="UP000835052"/>
    </source>
</evidence>
<accession>A0A8S1HBS0</accession>
<organism evidence="8 9">
    <name type="scientific">Caenorhabditis auriculariae</name>
    <dbReference type="NCBI Taxonomy" id="2777116"/>
    <lineage>
        <taxon>Eukaryota</taxon>
        <taxon>Metazoa</taxon>
        <taxon>Ecdysozoa</taxon>
        <taxon>Nematoda</taxon>
        <taxon>Chromadorea</taxon>
        <taxon>Rhabditida</taxon>
        <taxon>Rhabditina</taxon>
        <taxon>Rhabditomorpha</taxon>
        <taxon>Rhabditoidea</taxon>
        <taxon>Rhabditidae</taxon>
        <taxon>Peloderinae</taxon>
        <taxon>Caenorhabditis</taxon>
    </lineage>
</organism>
<keyword evidence="3" id="KW-0732">Signal</keyword>
<dbReference type="PANTHER" id="PTHR31386:SF2">
    <property type="entry name" value="SIMILAR TO RIKEN CDNA 2510039O18"/>
    <property type="match status" value="1"/>
</dbReference>
<keyword evidence="9" id="KW-1185">Reference proteome</keyword>
<evidence type="ECO:0000313" key="8">
    <source>
        <dbReference type="EMBL" id="CAD6191868.1"/>
    </source>
</evidence>
<name>A0A8S1HBS0_9PELO</name>
<comment type="caution">
    <text evidence="8">The sequence shown here is derived from an EMBL/GenBank/DDBJ whole genome shotgun (WGS) entry which is preliminary data.</text>
</comment>
<proteinExistence type="predicted"/>
<dbReference type="OrthoDB" id="10017443at2759"/>
<evidence type="ECO:0000256" key="3">
    <source>
        <dbReference type="ARBA" id="ARBA00022729"/>
    </source>
</evidence>
<keyword evidence="4 7" id="KW-1133">Transmembrane helix</keyword>
<dbReference type="Proteomes" id="UP000835052">
    <property type="component" value="Unassembled WGS sequence"/>
</dbReference>
<comment type="subcellular location">
    <subcellularLocation>
        <location evidence="1">Membrane</location>
        <topology evidence="1">Single-pass type I membrane protein</topology>
    </subcellularLocation>
</comment>
<keyword evidence="6" id="KW-0325">Glycoprotein</keyword>
<dbReference type="PANTHER" id="PTHR31386">
    <property type="entry name" value="UNCHARACTERIZED PROTEIN KIAA2013"/>
    <property type="match status" value="1"/>
</dbReference>
<dbReference type="AlphaFoldDB" id="A0A8S1HBS0"/>
<evidence type="ECO:0000256" key="4">
    <source>
        <dbReference type="ARBA" id="ARBA00022989"/>
    </source>
</evidence>
<sequence>MNAGLLWQSFIQQLEKIDFEGKIRLLRRYPRRRLALIAALVIFLFYVLSRSSSSTTPSQNHQCVLDQIKYWDAEIEDYNAGVDSYSVNFVGNGHFGVDSNGYLRFASNNSRVLDVETDFVPGVSSVIENQEEIGTAHLTDFFNGISRKIQCTVVDGECACVIVSFYAHRTRPNVLVQDIKVVNPTKSTIRLRAERPAVSSQWKQSKSGDAVVSMRTFNTPSFNVSVAVKREETLRFICVVAQKESKLEQTDLSSEVIEKFSTVRSLTTLDSEHKDGWKKLHSTFFSLVPSKAPDAINGDRVNATKYIILSHTKALTLEVGVPQETVKILELSARRNELCYSGHSTLLYPSRLWQDWSTPDDLNTIAGLWLLTLEKRGCSNVLKTGAVGVAQAFVQSLAAASFHDSHLEIGLDAGDLHREMSFGGIPIGSATGTVGNVAVYIKINEENRPYFLVSSTAQLYACDAGCLDVPFTLGTTAIKIPVKVTKPITSLLYIATNRKHLEQLKSAIHVSEVGAAPAHEEDLLELHRSGTGGGLPTSFWVMLVLVLIVFHLFLAKLLWSEWRKGDMTPYNPYLRSRYSYVRPH</sequence>
<feature type="transmembrane region" description="Helical" evidence="7">
    <location>
        <begin position="539"/>
        <end position="559"/>
    </location>
</feature>
<protein>
    <submittedName>
        <fullName evidence="8">Uncharacterized protein</fullName>
    </submittedName>
</protein>
<dbReference type="EMBL" id="CAJGYM010000024">
    <property type="protein sequence ID" value="CAD6191868.1"/>
    <property type="molecule type" value="Genomic_DNA"/>
</dbReference>
<keyword evidence="2 7" id="KW-0812">Transmembrane</keyword>
<reference evidence="8" key="1">
    <citation type="submission" date="2020-10" db="EMBL/GenBank/DDBJ databases">
        <authorList>
            <person name="Kikuchi T."/>
        </authorList>
    </citation>
    <scope>NUCLEOTIDE SEQUENCE</scope>
    <source>
        <strain evidence="8">NKZ352</strain>
    </source>
</reference>
<dbReference type="Pfam" id="PF10222">
    <property type="entry name" value="DUF2152"/>
    <property type="match status" value="1"/>
</dbReference>
<gene>
    <name evidence="8" type="ORF">CAUJ_LOCUS7787</name>
</gene>
<dbReference type="GO" id="GO:0016020">
    <property type="term" value="C:membrane"/>
    <property type="evidence" value="ECO:0007669"/>
    <property type="project" value="UniProtKB-SubCell"/>
</dbReference>
<evidence type="ECO:0000256" key="2">
    <source>
        <dbReference type="ARBA" id="ARBA00022692"/>
    </source>
</evidence>
<keyword evidence="5 7" id="KW-0472">Membrane</keyword>
<evidence type="ECO:0000256" key="5">
    <source>
        <dbReference type="ARBA" id="ARBA00023136"/>
    </source>
</evidence>
<evidence type="ECO:0000256" key="1">
    <source>
        <dbReference type="ARBA" id="ARBA00004479"/>
    </source>
</evidence>
<feature type="transmembrane region" description="Helical" evidence="7">
    <location>
        <begin position="33"/>
        <end position="49"/>
    </location>
</feature>
<dbReference type="InterPro" id="IPR018795">
    <property type="entry name" value="K2013-like"/>
</dbReference>